<name>I8U514_9ALTE</name>
<dbReference type="PATRIC" id="fig|1195246.3.peg.2262"/>
<dbReference type="Proteomes" id="UP000035062">
    <property type="component" value="Unassembled WGS sequence"/>
</dbReference>
<evidence type="ECO:0008006" key="4">
    <source>
        <dbReference type="Google" id="ProtNLM"/>
    </source>
</evidence>
<feature type="chain" id="PRO_5003715060" description="TPR repeat-containing protein" evidence="1">
    <location>
        <begin position="19"/>
        <end position="500"/>
    </location>
</feature>
<feature type="signal peptide" evidence="1">
    <location>
        <begin position="1"/>
        <end position="18"/>
    </location>
</feature>
<evidence type="ECO:0000313" key="2">
    <source>
        <dbReference type="EMBL" id="EIW88406.1"/>
    </source>
</evidence>
<dbReference type="InterPro" id="IPR011990">
    <property type="entry name" value="TPR-like_helical_dom_sf"/>
</dbReference>
<reference evidence="2 3" key="1">
    <citation type="journal article" date="2012" name="J. Bacteriol.">
        <title>Genome Sequence of Pectin-Degrading Alishewanella agri, Isolated from Landfill Soil.</title>
        <authorList>
            <person name="Kim J."/>
            <person name="Jung J."/>
            <person name="Sung J.S."/>
            <person name="Chun J."/>
            <person name="Park W."/>
        </authorList>
    </citation>
    <scope>NUCLEOTIDE SEQUENCE [LARGE SCALE GENOMIC DNA]</scope>
    <source>
        <strain evidence="2 3">BL06</strain>
    </source>
</reference>
<dbReference type="AlphaFoldDB" id="I8U514"/>
<keyword evidence="1" id="KW-0732">Signal</keyword>
<dbReference type="RefSeq" id="WP_008985107.1">
    <property type="nucleotide sequence ID" value="NZ_AKKU01000020.1"/>
</dbReference>
<evidence type="ECO:0000313" key="3">
    <source>
        <dbReference type="Proteomes" id="UP000035062"/>
    </source>
</evidence>
<gene>
    <name evidence="2" type="ORF">AGRI_11407</name>
</gene>
<keyword evidence="3" id="KW-1185">Reference proteome</keyword>
<protein>
    <recommendedName>
        <fullName evidence="4">TPR repeat-containing protein</fullName>
    </recommendedName>
</protein>
<evidence type="ECO:0000256" key="1">
    <source>
        <dbReference type="SAM" id="SignalP"/>
    </source>
</evidence>
<dbReference type="EMBL" id="AKKU01000020">
    <property type="protein sequence ID" value="EIW88406.1"/>
    <property type="molecule type" value="Genomic_DNA"/>
</dbReference>
<proteinExistence type="predicted"/>
<comment type="caution">
    <text evidence="2">The sequence shown here is derived from an EMBL/GenBank/DDBJ whole genome shotgun (WGS) entry which is preliminary data.</text>
</comment>
<sequence length="500" mass="56357">MRFAIFVFIVFSCGAVLAQQRPMSEQMPSGQPLGTGMPTGFQFRDMTRLKDAADNAVSTTYYAFLVDGLPEVTGTDTGVNWWHVNPLLERGDFPAALSQLQQLLTFGNEWAAVLLAVMAEQGLGQPADPITALAYYQLAAKIQDGKPQPAQLALLKQLTPEQIQAATELTDQFIAGMKIRPWEYRPRAQPVLIPDPKNGLVFNRRERSKAFFGSATVLSLVNERGEVLFTEAVSANPAGHFVPSTTKFMQRRRYEPAGTKQIARLVADIPQGNAVHTKMLTQLISEHKLWQRATAGEAEAQYQLARLLDLAEIQVSKSRLNFEPILPSQELPRFELYNQRYDVWTYFANPINASFTKTEQGELVSETLDTATLALVKKELGEDAPAGRYRVYSQNLGLKSKNAVIEWQITVPLGLSANFWLKRAAESGFEPAQRELALRLNTWEHYIAEQGKDPLIMAWYAVRLYNEERKTEALAMLQRAEQAGYPHARRFREWLTEYDL</sequence>
<organism evidence="2 3">
    <name type="scientific">Alishewanella agri BL06</name>
    <dbReference type="NCBI Taxonomy" id="1195246"/>
    <lineage>
        <taxon>Bacteria</taxon>
        <taxon>Pseudomonadati</taxon>
        <taxon>Pseudomonadota</taxon>
        <taxon>Gammaproteobacteria</taxon>
        <taxon>Alteromonadales</taxon>
        <taxon>Alteromonadaceae</taxon>
        <taxon>Alishewanella</taxon>
    </lineage>
</organism>
<dbReference type="SUPFAM" id="SSF81901">
    <property type="entry name" value="HCP-like"/>
    <property type="match status" value="1"/>
</dbReference>
<dbReference type="Gene3D" id="1.25.40.10">
    <property type="entry name" value="Tetratricopeptide repeat domain"/>
    <property type="match status" value="1"/>
</dbReference>
<dbReference type="STRING" id="1195246.AGRI_11407"/>
<accession>I8U514</accession>